<organism evidence="2 3">
    <name type="scientific">Nocardioides plantarum</name>
    <dbReference type="NCBI Taxonomy" id="29299"/>
    <lineage>
        <taxon>Bacteria</taxon>
        <taxon>Bacillati</taxon>
        <taxon>Actinomycetota</taxon>
        <taxon>Actinomycetes</taxon>
        <taxon>Propionibacteriales</taxon>
        <taxon>Nocardioidaceae</taxon>
        <taxon>Nocardioides</taxon>
    </lineage>
</organism>
<protein>
    <submittedName>
        <fullName evidence="2">Uncharacterized protein</fullName>
    </submittedName>
</protein>
<dbReference type="RefSeq" id="WP_140011201.1">
    <property type="nucleotide sequence ID" value="NZ_JBHMDG010000022.1"/>
</dbReference>
<keyword evidence="3" id="KW-1185">Reference proteome</keyword>
<comment type="caution">
    <text evidence="2">The sequence shown here is derived from an EMBL/GenBank/DDBJ whole genome shotgun (WGS) entry which is preliminary data.</text>
</comment>
<evidence type="ECO:0000313" key="2">
    <source>
        <dbReference type="EMBL" id="MFB9314643.1"/>
    </source>
</evidence>
<evidence type="ECO:0000313" key="3">
    <source>
        <dbReference type="Proteomes" id="UP001589750"/>
    </source>
</evidence>
<dbReference type="EMBL" id="JBHMDG010000022">
    <property type="protein sequence ID" value="MFB9314643.1"/>
    <property type="molecule type" value="Genomic_DNA"/>
</dbReference>
<reference evidence="2 3" key="1">
    <citation type="submission" date="2024-09" db="EMBL/GenBank/DDBJ databases">
        <authorList>
            <person name="Sun Q."/>
            <person name="Mori K."/>
        </authorList>
    </citation>
    <scope>NUCLEOTIDE SEQUENCE [LARGE SCALE GENOMIC DNA]</scope>
    <source>
        <strain evidence="2 3">JCM 9626</strain>
    </source>
</reference>
<feature type="region of interest" description="Disordered" evidence="1">
    <location>
        <begin position="101"/>
        <end position="147"/>
    </location>
</feature>
<sequence>MPNTPETPETPDTPDAQGAALWCCTDDELRLLVPLDELDDGTRGTVTRWLLEHEVTPSSLEIGAPVHRDEIHEVLAWRERRPDGSVVRRWLYHPPIQGRTWPRPFPPALVRPPDDDGARPPASAAGVEARQGSYGAPARPWAGDSRR</sequence>
<gene>
    <name evidence="2" type="ORF">ACFFRI_16415</name>
</gene>
<proteinExistence type="predicted"/>
<dbReference type="Proteomes" id="UP001589750">
    <property type="component" value="Unassembled WGS sequence"/>
</dbReference>
<accession>A0ABV5KD22</accession>
<name>A0ABV5KD22_9ACTN</name>
<evidence type="ECO:0000256" key="1">
    <source>
        <dbReference type="SAM" id="MobiDB-lite"/>
    </source>
</evidence>